<evidence type="ECO:0000313" key="3">
    <source>
        <dbReference type="Proteomes" id="UP000060602"/>
    </source>
</evidence>
<keyword evidence="1" id="KW-0812">Transmembrane</keyword>
<proteinExistence type="predicted"/>
<feature type="transmembrane region" description="Helical" evidence="1">
    <location>
        <begin position="15"/>
        <end position="35"/>
    </location>
</feature>
<organism evidence="2 3">
    <name type="scientific">Alcaligenes xylosoxydans xylosoxydans</name>
    <name type="common">Achromobacter xylosoxidans</name>
    <dbReference type="NCBI Taxonomy" id="85698"/>
    <lineage>
        <taxon>Bacteria</taxon>
        <taxon>Pseudomonadati</taxon>
        <taxon>Pseudomonadota</taxon>
        <taxon>Betaproteobacteria</taxon>
        <taxon>Burkholderiales</taxon>
        <taxon>Alcaligenaceae</taxon>
        <taxon>Achromobacter</taxon>
    </lineage>
</organism>
<accession>A0A0X8NYY0</accession>
<sequence length="113" mass="12353">MLSHILSPNPVRRAAPAPAFINLTFYGSPAVLALIRKRLYEELRQRSETVADVRYSTDGEQACTAISLRSDSGNPWPVITWLSDLCRELGVHTLRVGVAPAPRAQAPAVPVPH</sequence>
<dbReference type="EMBL" id="CP014060">
    <property type="protein sequence ID" value="AMG36814.1"/>
    <property type="molecule type" value="Genomic_DNA"/>
</dbReference>
<keyword evidence="1" id="KW-1133">Transmembrane helix</keyword>
<gene>
    <name evidence="2" type="ORF">AL504_12740</name>
</gene>
<dbReference type="RefSeq" id="WP_006393345.1">
    <property type="nucleotide sequence ID" value="NZ_CP014060.2"/>
</dbReference>
<dbReference type="Proteomes" id="UP000060602">
    <property type="component" value="Chromosome"/>
</dbReference>
<reference evidence="3" key="1">
    <citation type="submission" date="2015-12" db="EMBL/GenBank/DDBJ databases">
        <title>FDA dAtabase for Regulatory Grade micrObial Sequences (FDA-ARGOS): Supporting development and validation of Infectious Disease Dx tests.</title>
        <authorList>
            <person name="Case J."/>
            <person name="Tallon L."/>
            <person name="Sadzewicz L."/>
            <person name="Sengamalay N."/>
            <person name="Ott S."/>
            <person name="Godinez A."/>
            <person name="Nagaraj S."/>
            <person name="Nadendla S."/>
            <person name="Sichtig H."/>
        </authorList>
    </citation>
    <scope>NUCLEOTIDE SEQUENCE [LARGE SCALE GENOMIC DNA]</scope>
    <source>
        <strain evidence="3">FDAARGOS_147</strain>
    </source>
</reference>
<dbReference type="AlphaFoldDB" id="A0A0X8NYY0"/>
<protein>
    <submittedName>
        <fullName evidence="2">Uncharacterized protein</fullName>
    </submittedName>
</protein>
<name>A0A0X8NYY0_ALCXX</name>
<keyword evidence="1" id="KW-0472">Membrane</keyword>
<evidence type="ECO:0000256" key="1">
    <source>
        <dbReference type="SAM" id="Phobius"/>
    </source>
</evidence>
<evidence type="ECO:0000313" key="2">
    <source>
        <dbReference type="EMBL" id="AMG36814.1"/>
    </source>
</evidence>